<dbReference type="PATRIC" id="fig|246787.4.peg.1544"/>
<name>A0A0P0GL35_9BACE</name>
<evidence type="ECO:0000313" key="1">
    <source>
        <dbReference type="EMBL" id="ALJ58756.1"/>
    </source>
</evidence>
<dbReference type="Proteomes" id="UP000061809">
    <property type="component" value="Chromosome"/>
</dbReference>
<organism evidence="1 2">
    <name type="scientific">Bacteroides cellulosilyticus</name>
    <dbReference type="NCBI Taxonomy" id="246787"/>
    <lineage>
        <taxon>Bacteria</taxon>
        <taxon>Pseudomonadati</taxon>
        <taxon>Bacteroidota</taxon>
        <taxon>Bacteroidia</taxon>
        <taxon>Bacteroidales</taxon>
        <taxon>Bacteroidaceae</taxon>
        <taxon>Bacteroides</taxon>
    </lineage>
</organism>
<gene>
    <name evidence="1" type="ORF">BcellWH2_01501</name>
</gene>
<sequence length="40" mass="4761">MGTPFVYGRIADKNNFTNRKKEVELLKRNCRTENKPFRMG</sequence>
<dbReference type="AlphaFoldDB" id="A0A0P0GL35"/>
<dbReference type="EMBL" id="CP012801">
    <property type="protein sequence ID" value="ALJ58756.1"/>
    <property type="molecule type" value="Genomic_DNA"/>
</dbReference>
<reference evidence="1 2" key="1">
    <citation type="journal article" date="2015" name="Science">
        <title>Genetic determinants of in vivo fitness and diet responsiveness in multiple human gut Bacteroides.</title>
        <authorList>
            <person name="Wu M."/>
            <person name="McNulty N.P."/>
            <person name="Rodionov D.A."/>
            <person name="Khoroshkin M.S."/>
            <person name="Griffin N.W."/>
            <person name="Cheng J."/>
            <person name="Latreille P."/>
            <person name="Kerstetter R.A."/>
            <person name="Terrapon N."/>
            <person name="Henrissat B."/>
            <person name="Osterman A.L."/>
            <person name="Gordon J.I."/>
        </authorList>
    </citation>
    <scope>NUCLEOTIDE SEQUENCE [LARGE SCALE GENOMIC DNA]</scope>
    <source>
        <strain evidence="1 2">WH2</strain>
    </source>
</reference>
<evidence type="ECO:0008006" key="3">
    <source>
        <dbReference type="Google" id="ProtNLM"/>
    </source>
</evidence>
<dbReference type="KEGG" id="bcel:BcellWH2_01501"/>
<protein>
    <recommendedName>
        <fullName evidence="3">Resolvase/invertase-type recombinase catalytic domain-containing protein</fullName>
    </recommendedName>
</protein>
<evidence type="ECO:0000313" key="2">
    <source>
        <dbReference type="Proteomes" id="UP000061809"/>
    </source>
</evidence>
<proteinExistence type="predicted"/>
<accession>A0A0P0GL35</accession>